<reference evidence="3 4" key="1">
    <citation type="journal article" date="2021" name="Nat. Plants">
        <title>The Taxus genome provides insights into paclitaxel biosynthesis.</title>
        <authorList>
            <person name="Xiong X."/>
            <person name="Gou J."/>
            <person name="Liao Q."/>
            <person name="Li Y."/>
            <person name="Zhou Q."/>
            <person name="Bi G."/>
            <person name="Li C."/>
            <person name="Du R."/>
            <person name="Wang X."/>
            <person name="Sun T."/>
            <person name="Guo L."/>
            <person name="Liang H."/>
            <person name="Lu P."/>
            <person name="Wu Y."/>
            <person name="Zhang Z."/>
            <person name="Ro D.K."/>
            <person name="Shang Y."/>
            <person name="Huang S."/>
            <person name="Yan J."/>
        </authorList>
    </citation>
    <scope>NUCLEOTIDE SEQUENCE [LARGE SCALE GENOMIC DNA]</scope>
    <source>
        <strain evidence="3">Ta-2019</strain>
    </source>
</reference>
<keyword evidence="4" id="KW-1185">Reference proteome</keyword>
<dbReference type="GO" id="GO:0008234">
    <property type="term" value="F:cysteine-type peptidase activity"/>
    <property type="evidence" value="ECO:0007669"/>
    <property type="project" value="InterPro"/>
</dbReference>
<evidence type="ECO:0000256" key="1">
    <source>
        <dbReference type="ARBA" id="ARBA00008455"/>
    </source>
</evidence>
<evidence type="ECO:0000259" key="2">
    <source>
        <dbReference type="Pfam" id="PF00112"/>
    </source>
</evidence>
<evidence type="ECO:0000313" key="4">
    <source>
        <dbReference type="Proteomes" id="UP000824469"/>
    </source>
</evidence>
<name>A0AA38BZA9_TAXCH</name>
<dbReference type="InterPro" id="IPR013128">
    <property type="entry name" value="Peptidase_C1A"/>
</dbReference>
<sequence length="105" mass="11955">MEEFHSQYIGLRVASFLKSSTTEAYWAFNMTGALEGVNFLITGKLLSLSEKKLVEDHKCDPSKQRDCDSGYNGGLMTSEYEYAIKYGGLESEKYYPCIWEEEILA</sequence>
<dbReference type="SUPFAM" id="SSF54001">
    <property type="entry name" value="Cysteine proteinases"/>
    <property type="match status" value="1"/>
</dbReference>
<accession>A0AA38BZA9</accession>
<protein>
    <recommendedName>
        <fullName evidence="2">Peptidase C1A papain C-terminal domain-containing protein</fullName>
    </recommendedName>
</protein>
<dbReference type="PANTHER" id="PTHR12411">
    <property type="entry name" value="CYSTEINE PROTEASE FAMILY C1-RELATED"/>
    <property type="match status" value="1"/>
</dbReference>
<dbReference type="Pfam" id="PF00112">
    <property type="entry name" value="Peptidase_C1"/>
    <property type="match status" value="1"/>
</dbReference>
<dbReference type="Gene3D" id="3.90.70.10">
    <property type="entry name" value="Cysteine proteinases"/>
    <property type="match status" value="1"/>
</dbReference>
<feature type="domain" description="Peptidase C1A papain C-terminal" evidence="2">
    <location>
        <begin position="25"/>
        <end position="96"/>
    </location>
</feature>
<feature type="non-terminal residue" evidence="3">
    <location>
        <position position="105"/>
    </location>
</feature>
<dbReference type="EMBL" id="JAHRHJ020003622">
    <property type="protein sequence ID" value="KAH9291426.1"/>
    <property type="molecule type" value="Genomic_DNA"/>
</dbReference>
<organism evidence="3 4">
    <name type="scientific">Taxus chinensis</name>
    <name type="common">Chinese yew</name>
    <name type="synonym">Taxus wallichiana var. chinensis</name>
    <dbReference type="NCBI Taxonomy" id="29808"/>
    <lineage>
        <taxon>Eukaryota</taxon>
        <taxon>Viridiplantae</taxon>
        <taxon>Streptophyta</taxon>
        <taxon>Embryophyta</taxon>
        <taxon>Tracheophyta</taxon>
        <taxon>Spermatophyta</taxon>
        <taxon>Pinopsida</taxon>
        <taxon>Pinidae</taxon>
        <taxon>Conifers II</taxon>
        <taxon>Cupressales</taxon>
        <taxon>Taxaceae</taxon>
        <taxon>Taxus</taxon>
    </lineage>
</organism>
<dbReference type="Proteomes" id="UP000824469">
    <property type="component" value="Unassembled WGS sequence"/>
</dbReference>
<gene>
    <name evidence="3" type="ORF">KI387_043384</name>
</gene>
<comment type="similarity">
    <text evidence="1">Belongs to the peptidase C1 family.</text>
</comment>
<dbReference type="InterPro" id="IPR038765">
    <property type="entry name" value="Papain-like_cys_pep_sf"/>
</dbReference>
<dbReference type="GO" id="GO:0006508">
    <property type="term" value="P:proteolysis"/>
    <property type="evidence" value="ECO:0007669"/>
    <property type="project" value="InterPro"/>
</dbReference>
<dbReference type="InterPro" id="IPR000668">
    <property type="entry name" value="Peptidase_C1A_C"/>
</dbReference>
<evidence type="ECO:0000313" key="3">
    <source>
        <dbReference type="EMBL" id="KAH9291426.1"/>
    </source>
</evidence>
<comment type="caution">
    <text evidence="3">The sequence shown here is derived from an EMBL/GenBank/DDBJ whole genome shotgun (WGS) entry which is preliminary data.</text>
</comment>
<proteinExistence type="inferred from homology"/>
<dbReference type="AlphaFoldDB" id="A0AA38BZA9"/>